<reference evidence="2 3" key="1">
    <citation type="journal article" date="2024" name="IMA Fungus">
        <title>Apiospora arundinis, a panoply of carbohydrate-active enzymes and secondary metabolites.</title>
        <authorList>
            <person name="Sorensen T."/>
            <person name="Petersen C."/>
            <person name="Muurmann A.T."/>
            <person name="Christiansen J.V."/>
            <person name="Brundto M.L."/>
            <person name="Overgaard C.K."/>
            <person name="Boysen A.T."/>
            <person name="Wollenberg R.D."/>
            <person name="Larsen T.O."/>
            <person name="Sorensen J.L."/>
            <person name="Nielsen K.L."/>
            <person name="Sondergaard T.E."/>
        </authorList>
    </citation>
    <scope>NUCLEOTIDE SEQUENCE [LARGE SCALE GENOMIC DNA]</scope>
    <source>
        <strain evidence="2 3">AAU 773</strain>
    </source>
</reference>
<dbReference type="EMBL" id="JAPCWZ010000009">
    <property type="protein sequence ID" value="KAK8851428.1"/>
    <property type="molecule type" value="Genomic_DNA"/>
</dbReference>
<dbReference type="PANTHER" id="PTHR21521:SF0">
    <property type="entry name" value="AMUN, ISOFORM A"/>
    <property type="match status" value="1"/>
</dbReference>
<organism evidence="2 3">
    <name type="scientific">Apiospora arundinis</name>
    <dbReference type="NCBI Taxonomy" id="335852"/>
    <lineage>
        <taxon>Eukaryota</taxon>
        <taxon>Fungi</taxon>
        <taxon>Dikarya</taxon>
        <taxon>Ascomycota</taxon>
        <taxon>Pezizomycotina</taxon>
        <taxon>Sordariomycetes</taxon>
        <taxon>Xylariomycetidae</taxon>
        <taxon>Amphisphaeriales</taxon>
        <taxon>Apiosporaceae</taxon>
        <taxon>Apiospora</taxon>
    </lineage>
</organism>
<sequence length="259" mass="29201">MVQSSLLYENISPDLFGQLLNKYGDLLESISSAKPAKQGQRTLSELDEFRYKTAVELFSSEKPQRAMQHNDVKSLVEWKLRHGKFRPTLMKLVSSNDEDTVADTLEGAMSAYWKAPDVTKAVDAIAKLKGIGPATASLLLSVHDPDKVIFFSDEAFYWLCHDAKPGPIKYNAKEYRDLNASAQKLAKRLDVSATDVEKVAFVLMRTNHDDVVFPRQEPPLPVSRSDDTSSEEGGNKRKFQKERDEITPPQLRRSKRGKT</sequence>
<comment type="caution">
    <text evidence="2">The sequence shown here is derived from an EMBL/GenBank/DDBJ whole genome shotgun (WGS) entry which is preliminary data.</text>
</comment>
<gene>
    <name evidence="2" type="ORF">PGQ11_013907</name>
</gene>
<keyword evidence="3" id="KW-1185">Reference proteome</keyword>
<evidence type="ECO:0000313" key="2">
    <source>
        <dbReference type="EMBL" id="KAK8851428.1"/>
    </source>
</evidence>
<proteinExistence type="predicted"/>
<feature type="region of interest" description="Disordered" evidence="1">
    <location>
        <begin position="212"/>
        <end position="259"/>
    </location>
</feature>
<protein>
    <submittedName>
        <fullName evidence="2">Uncharacterized protein</fullName>
    </submittedName>
</protein>
<accession>A0ABR2HR31</accession>
<name>A0ABR2HR31_9PEZI</name>
<dbReference type="PANTHER" id="PTHR21521">
    <property type="entry name" value="AMUN, ISOFORM A"/>
    <property type="match status" value="1"/>
</dbReference>
<dbReference type="Proteomes" id="UP001390339">
    <property type="component" value="Unassembled WGS sequence"/>
</dbReference>
<evidence type="ECO:0000313" key="3">
    <source>
        <dbReference type="Proteomes" id="UP001390339"/>
    </source>
</evidence>
<evidence type="ECO:0000256" key="1">
    <source>
        <dbReference type="SAM" id="MobiDB-lite"/>
    </source>
</evidence>